<evidence type="ECO:0000313" key="3">
    <source>
        <dbReference type="Proteomes" id="UP000256970"/>
    </source>
</evidence>
<sequence>MFIPPKDRKKSSMDFGAKRTGMACKRKLQWPGGQLAEQMAANEETAASPAGAGCWSPEPAAAQQAAAEEQQGEVLLRSPTHDGAVRITSPPESKRARFLDVLDSSSLAGPAAAPAAAAGAYVQHGEDLVLQQLPPAATSSSRRTWELLFDGLHQPGAAVLPAGPAAAATPAAAAAAGMPPAPLKQQALHQARHSRKSACRGPYTASRALHGLAPSDASELQQLRSWLTALEAR</sequence>
<evidence type="ECO:0000313" key="2">
    <source>
        <dbReference type="EMBL" id="SZX72149.1"/>
    </source>
</evidence>
<dbReference type="EMBL" id="FNXT01001106">
    <property type="protein sequence ID" value="SZX72149.1"/>
    <property type="molecule type" value="Genomic_DNA"/>
</dbReference>
<accession>A0A383W4T5</accession>
<reference evidence="2 3" key="1">
    <citation type="submission" date="2016-10" db="EMBL/GenBank/DDBJ databases">
        <authorList>
            <person name="Cai Z."/>
        </authorList>
    </citation>
    <scope>NUCLEOTIDE SEQUENCE [LARGE SCALE GENOMIC DNA]</scope>
</reference>
<proteinExistence type="predicted"/>
<dbReference type="AlphaFoldDB" id="A0A383W4T5"/>
<dbReference type="Proteomes" id="UP000256970">
    <property type="component" value="Unassembled WGS sequence"/>
</dbReference>
<protein>
    <submittedName>
        <fullName evidence="2">Uncharacterized protein</fullName>
    </submittedName>
</protein>
<name>A0A383W4T5_TETOB</name>
<feature type="region of interest" description="Disordered" evidence="1">
    <location>
        <begin position="68"/>
        <end position="91"/>
    </location>
</feature>
<organism evidence="2 3">
    <name type="scientific">Tetradesmus obliquus</name>
    <name type="common">Green alga</name>
    <name type="synonym">Acutodesmus obliquus</name>
    <dbReference type="NCBI Taxonomy" id="3088"/>
    <lineage>
        <taxon>Eukaryota</taxon>
        <taxon>Viridiplantae</taxon>
        <taxon>Chlorophyta</taxon>
        <taxon>core chlorophytes</taxon>
        <taxon>Chlorophyceae</taxon>
        <taxon>CS clade</taxon>
        <taxon>Sphaeropleales</taxon>
        <taxon>Scenedesmaceae</taxon>
        <taxon>Tetradesmus</taxon>
    </lineage>
</organism>
<gene>
    <name evidence="2" type="ORF">BQ4739_LOCUS12303</name>
</gene>
<evidence type="ECO:0000256" key="1">
    <source>
        <dbReference type="SAM" id="MobiDB-lite"/>
    </source>
</evidence>
<keyword evidence="3" id="KW-1185">Reference proteome</keyword>